<feature type="compositionally biased region" description="Basic residues" evidence="1">
    <location>
        <begin position="180"/>
        <end position="191"/>
    </location>
</feature>
<evidence type="ECO:0000313" key="2">
    <source>
        <dbReference type="EMBL" id="HIH09277.1"/>
    </source>
</evidence>
<name>A0A7J4IZN4_9ARCH</name>
<dbReference type="Proteomes" id="UP000565078">
    <property type="component" value="Unassembled WGS sequence"/>
</dbReference>
<evidence type="ECO:0000256" key="1">
    <source>
        <dbReference type="SAM" id="MobiDB-lite"/>
    </source>
</evidence>
<organism evidence="2 3">
    <name type="scientific">Candidatus Iainarchaeum sp</name>
    <dbReference type="NCBI Taxonomy" id="3101447"/>
    <lineage>
        <taxon>Archaea</taxon>
        <taxon>Candidatus Iainarchaeota</taxon>
        <taxon>Candidatus Iainarchaeia</taxon>
        <taxon>Candidatus Iainarchaeales</taxon>
        <taxon>Candidatus Iainarchaeaceae</taxon>
        <taxon>Candidatus Iainarchaeum</taxon>
    </lineage>
</organism>
<dbReference type="AlphaFoldDB" id="A0A7J4IZN4"/>
<comment type="caution">
    <text evidence="2">The sequence shown here is derived from an EMBL/GenBank/DDBJ whole genome shotgun (WGS) entry which is preliminary data.</text>
</comment>
<evidence type="ECO:0000313" key="3">
    <source>
        <dbReference type="Proteomes" id="UP000565078"/>
    </source>
</evidence>
<sequence length="191" mass="21336">MPIESLDEIRLAPGAAKGQAMEYLRHAFELAQRKPRGFNTAQLYMKFHPLLSKDEIARQGRIFEKKGNVRLGLFGKPSATVQREYLEIAVREFLQALSARQGKRKAPFVVVKNVYPNVIRLLLGSGANVGSIGINVALGVFRQVNESLGKPAVHIVRDAKEMGKIIGKAPSLTTRDRTNIKRTQRKRPPCH</sequence>
<gene>
    <name evidence="2" type="ORF">HA254_01265</name>
</gene>
<dbReference type="EMBL" id="DUGC01000027">
    <property type="protein sequence ID" value="HIH09277.1"/>
    <property type="molecule type" value="Genomic_DNA"/>
</dbReference>
<feature type="region of interest" description="Disordered" evidence="1">
    <location>
        <begin position="171"/>
        <end position="191"/>
    </location>
</feature>
<protein>
    <submittedName>
        <fullName evidence="2">Uncharacterized protein</fullName>
    </submittedName>
</protein>
<proteinExistence type="predicted"/>
<accession>A0A7J4IZN4</accession>
<reference evidence="3" key="1">
    <citation type="journal article" date="2020" name="bioRxiv">
        <title>A rank-normalized archaeal taxonomy based on genome phylogeny resolves widespread incomplete and uneven classifications.</title>
        <authorList>
            <person name="Rinke C."/>
            <person name="Chuvochina M."/>
            <person name="Mussig A.J."/>
            <person name="Chaumeil P.-A."/>
            <person name="Waite D.W."/>
            <person name="Whitman W.B."/>
            <person name="Parks D.H."/>
            <person name="Hugenholtz P."/>
        </authorList>
    </citation>
    <scope>NUCLEOTIDE SEQUENCE [LARGE SCALE GENOMIC DNA]</scope>
</reference>